<accession>A0ABQ2EL60</accession>
<organism evidence="1 2">
    <name type="scientific">Deinococcus malanensis</name>
    <dbReference type="NCBI Taxonomy" id="1706855"/>
    <lineage>
        <taxon>Bacteria</taxon>
        <taxon>Thermotogati</taxon>
        <taxon>Deinococcota</taxon>
        <taxon>Deinococci</taxon>
        <taxon>Deinococcales</taxon>
        <taxon>Deinococcaceae</taxon>
        <taxon>Deinococcus</taxon>
    </lineage>
</organism>
<name>A0ABQ2EL60_9DEIO</name>
<evidence type="ECO:0008006" key="3">
    <source>
        <dbReference type="Google" id="ProtNLM"/>
    </source>
</evidence>
<dbReference type="EMBL" id="BMPP01000002">
    <property type="protein sequence ID" value="GGK15535.1"/>
    <property type="molecule type" value="Genomic_DNA"/>
</dbReference>
<reference evidence="2" key="1">
    <citation type="journal article" date="2019" name="Int. J. Syst. Evol. Microbiol.">
        <title>The Global Catalogue of Microorganisms (GCM) 10K type strain sequencing project: providing services to taxonomists for standard genome sequencing and annotation.</title>
        <authorList>
            <consortium name="The Broad Institute Genomics Platform"/>
            <consortium name="The Broad Institute Genome Sequencing Center for Infectious Disease"/>
            <person name="Wu L."/>
            <person name="Ma J."/>
        </authorList>
    </citation>
    <scope>NUCLEOTIDE SEQUENCE [LARGE SCALE GENOMIC DNA]</scope>
    <source>
        <strain evidence="2">JCM 30331</strain>
    </source>
</reference>
<protein>
    <recommendedName>
        <fullName evidence="3">MarR family transcriptional regulator</fullName>
    </recommendedName>
</protein>
<proteinExistence type="predicted"/>
<comment type="caution">
    <text evidence="1">The sequence shown here is derived from an EMBL/GenBank/DDBJ whole genome shotgun (WGS) entry which is preliminary data.</text>
</comment>
<dbReference type="RefSeq" id="WP_189004472.1">
    <property type="nucleotide sequence ID" value="NZ_BMPP01000002.1"/>
</dbReference>
<gene>
    <name evidence="1" type="ORF">GCM10008955_06190</name>
</gene>
<dbReference type="Proteomes" id="UP000647587">
    <property type="component" value="Unassembled WGS sequence"/>
</dbReference>
<evidence type="ECO:0000313" key="2">
    <source>
        <dbReference type="Proteomes" id="UP000647587"/>
    </source>
</evidence>
<keyword evidence="2" id="KW-1185">Reference proteome</keyword>
<sequence length="59" mass="6512">MSGERDEVTNSEVAEQSAGELSRLYTLVAAHRQRLQELHLLGLHLDGNMVAPAHEEQSS</sequence>
<evidence type="ECO:0000313" key="1">
    <source>
        <dbReference type="EMBL" id="GGK15535.1"/>
    </source>
</evidence>